<dbReference type="HOGENOM" id="CLU_490711_0_0_9"/>
<dbReference type="RefSeq" id="WP_011673748.1">
    <property type="nucleotide sequence ID" value="NC_008525.1"/>
</dbReference>
<reference evidence="2 3" key="1">
    <citation type="journal article" date="2006" name="Proc. Natl. Acad. Sci. U.S.A.">
        <title>Comparative genomics of the lactic acid bacteria.</title>
        <authorList>
            <person name="Makarova K."/>
            <person name="Slesarev A."/>
            <person name="Wolf Y."/>
            <person name="Sorokin A."/>
            <person name="Mirkin B."/>
            <person name="Koonin E."/>
            <person name="Pavlov A."/>
            <person name="Pavlova N."/>
            <person name="Karamychev V."/>
            <person name="Polouchine N."/>
            <person name="Shakhova V."/>
            <person name="Grigoriev I."/>
            <person name="Lou Y."/>
            <person name="Rohksar D."/>
            <person name="Lucas S."/>
            <person name="Huang K."/>
            <person name="Goodstein D.M."/>
            <person name="Hawkins T."/>
            <person name="Plengvidhya V."/>
            <person name="Welker D."/>
            <person name="Hughes J."/>
            <person name="Goh Y."/>
            <person name="Benson A."/>
            <person name="Baldwin K."/>
            <person name="Lee J.H."/>
            <person name="Diaz-Muniz I."/>
            <person name="Dosti B."/>
            <person name="Smeianov V."/>
            <person name="Wechter W."/>
            <person name="Barabote R."/>
            <person name="Lorca G."/>
            <person name="Altermann E."/>
            <person name="Barrangou R."/>
            <person name="Ganesan B."/>
            <person name="Xie Y."/>
            <person name="Rawsthorne H."/>
            <person name="Tamir D."/>
            <person name="Parker C."/>
            <person name="Breidt F."/>
            <person name="Broadbent J."/>
            <person name="Hutkins R."/>
            <person name="O'Sullivan D."/>
            <person name="Steele J."/>
            <person name="Unlu G."/>
            <person name="Saier M."/>
            <person name="Klaenhammer T."/>
            <person name="Richardson P."/>
            <person name="Kozyavkin S."/>
            <person name="Weimer B."/>
            <person name="Mills D."/>
        </authorList>
    </citation>
    <scope>NUCLEOTIDE SEQUENCE [LARGE SCALE GENOMIC DNA]</scope>
    <source>
        <strain evidence="3">ATCC 25745 / CCUG 21536 / LMG 10740 / 183-1w</strain>
    </source>
</reference>
<dbReference type="OrthoDB" id="197680at2"/>
<dbReference type="AlphaFoldDB" id="Q03DV4"/>
<dbReference type="Pfam" id="PF13320">
    <property type="entry name" value="GH123_cat"/>
    <property type="match status" value="1"/>
</dbReference>
<dbReference type="Proteomes" id="UP000000773">
    <property type="component" value="Chromosome"/>
</dbReference>
<accession>Q03DV4</accession>
<dbReference type="InterPro" id="IPR025150">
    <property type="entry name" value="GH123_cat"/>
</dbReference>
<name>Q03DV4_PEDPA</name>
<evidence type="ECO:0000259" key="1">
    <source>
        <dbReference type="Pfam" id="PF13320"/>
    </source>
</evidence>
<evidence type="ECO:0000313" key="3">
    <source>
        <dbReference type="Proteomes" id="UP000000773"/>
    </source>
</evidence>
<dbReference type="GeneID" id="33062220"/>
<sequence>MEGYITTENYRASTKMSNSKPENLDCLKIPRNSTGAFQLLFHDGKTNQIVLNQQFVLPNNLNVNTYRVDIESDLKVSAHLVDYYQDEQGVYYADKILEEKEKTYTGDRMAPIYVEIPIDQEQKPDKYKVKIRLMFAPLIGSEKCILEKELIVRVLDYTLPQKITKDFNLNIWQQPSNLARTFGVEPWGQKHRQLIKEMAQSLSNLGQKAVTVIGSEIPWKGWFSYIVKDYPANLFEYSMIQIHKNKKGNIECDFTQLDQYLDIMMSAGINQEIDLFGWLGVWQAPFFPDVKGLDYPEPIILRYLDDECQEFAYLNTKEQLEQYFKQVVTHLKEIGVWTKTYIVADEPKVNALDVFKKSIKELKKIIPDAKLKVTFDKEKALEALSSDIDYLVTSFNCTCQHPELNSNQFYVCNYPDKPNTFLSSDLLETRLLPILAYWTRTDGLLRWAYNCWPENAITDIRYNTNNLPTGDLCLVYPSTSGHLLPSLRLKQLYRGIEDFSLLKKAEQINYEKTQELVVELLHEEDPKKWMQDSHLSRLDLFRTTDEQFKKFRQALLKIIE</sequence>
<evidence type="ECO:0000313" key="2">
    <source>
        <dbReference type="EMBL" id="ABJ68618.1"/>
    </source>
</evidence>
<protein>
    <recommendedName>
        <fullName evidence="1">Glycoside hydrolase 123 catalytic domain-containing protein</fullName>
    </recommendedName>
</protein>
<dbReference type="InterPro" id="IPR017853">
    <property type="entry name" value="GH"/>
</dbReference>
<dbReference type="eggNOG" id="COG3934">
    <property type="taxonomic scope" value="Bacteria"/>
</dbReference>
<proteinExistence type="predicted"/>
<dbReference type="STRING" id="278197.PEPE_1597"/>
<organism evidence="2 3">
    <name type="scientific">Pediococcus pentosaceus (strain ATCC 25745 / CCUG 21536 / LMG 10740 / 183-1w)</name>
    <dbReference type="NCBI Taxonomy" id="278197"/>
    <lineage>
        <taxon>Bacteria</taxon>
        <taxon>Bacillati</taxon>
        <taxon>Bacillota</taxon>
        <taxon>Bacilli</taxon>
        <taxon>Lactobacillales</taxon>
        <taxon>Lactobacillaceae</taxon>
        <taxon>Pediococcus</taxon>
    </lineage>
</organism>
<gene>
    <name evidence="2" type="ordered locus">PEPE_1597</name>
</gene>
<dbReference type="KEGG" id="ppe:PEPE_1597"/>
<dbReference type="EMBL" id="CP000422">
    <property type="protein sequence ID" value="ABJ68618.1"/>
    <property type="molecule type" value="Genomic_DNA"/>
</dbReference>
<dbReference type="SUPFAM" id="SSF51445">
    <property type="entry name" value="(Trans)glycosidases"/>
    <property type="match status" value="1"/>
</dbReference>
<feature type="domain" description="Glycoside hydrolase 123 catalytic" evidence="1">
    <location>
        <begin position="172"/>
        <end position="503"/>
    </location>
</feature>